<dbReference type="Gene3D" id="1.10.150.520">
    <property type="match status" value="1"/>
</dbReference>
<proteinExistence type="predicted"/>
<dbReference type="InterPro" id="IPR023214">
    <property type="entry name" value="HAD_sf"/>
</dbReference>
<protein>
    <submittedName>
        <fullName evidence="5">L-2-haloalkanoic acid dehalogenase</fullName>
    </submittedName>
</protein>
<dbReference type="Gene3D" id="3.40.50.1000">
    <property type="entry name" value="HAD superfamily/HAD-like"/>
    <property type="match status" value="1"/>
</dbReference>
<dbReference type="GO" id="GO:0044281">
    <property type="term" value="P:small molecule metabolic process"/>
    <property type="evidence" value="ECO:0007669"/>
    <property type="project" value="UniProtKB-ARBA"/>
</dbReference>
<dbReference type="InterPro" id="IPR036412">
    <property type="entry name" value="HAD-like_sf"/>
</dbReference>
<dbReference type="PANTHER" id="PTHR46470:SF2">
    <property type="entry name" value="GLYCERALDEHYDE 3-PHOSPHATE PHOSPHATASE"/>
    <property type="match status" value="1"/>
</dbReference>
<dbReference type="PRINTS" id="PR00413">
    <property type="entry name" value="HADHALOGNASE"/>
</dbReference>
<dbReference type="NCBIfam" id="TIGR01549">
    <property type="entry name" value="HAD-SF-IA-v1"/>
    <property type="match status" value="1"/>
</dbReference>
<dbReference type="NCBIfam" id="TIGR01509">
    <property type="entry name" value="HAD-SF-IA-v3"/>
    <property type="match status" value="1"/>
</dbReference>
<dbReference type="InterPro" id="IPR006549">
    <property type="entry name" value="HAD-SF_hydro_IIIA"/>
</dbReference>
<keyword evidence="2" id="KW-0479">Metal-binding</keyword>
<comment type="caution">
    <text evidence="5">The sequence shown here is derived from an EMBL/GenBank/DDBJ whole genome shotgun (WGS) entry which is preliminary data.</text>
</comment>
<dbReference type="GO" id="GO:0016791">
    <property type="term" value="F:phosphatase activity"/>
    <property type="evidence" value="ECO:0007669"/>
    <property type="project" value="TreeGrafter"/>
</dbReference>
<evidence type="ECO:0000256" key="3">
    <source>
        <dbReference type="ARBA" id="ARBA00022801"/>
    </source>
</evidence>
<dbReference type="AlphaFoldDB" id="A0A2P6MLJ9"/>
<accession>A0A2P6MLJ9</accession>
<reference evidence="5 6" key="1">
    <citation type="submission" date="2018-03" db="EMBL/GenBank/DDBJ databases">
        <title>Bacillus urumqiensis sp. nov., a moderately haloalkaliphilic bacterium isolated from a salt lake.</title>
        <authorList>
            <person name="Zhao B."/>
            <person name="Liao Z."/>
        </authorList>
    </citation>
    <scope>NUCLEOTIDE SEQUENCE [LARGE SCALE GENOMIC DNA]</scope>
    <source>
        <strain evidence="5 6">BZ-SZ-XJ18</strain>
    </source>
</reference>
<organism evidence="5 6">
    <name type="scientific">Alkalicoccus urumqiensis</name>
    <name type="common">Bacillus urumqiensis</name>
    <dbReference type="NCBI Taxonomy" id="1548213"/>
    <lineage>
        <taxon>Bacteria</taxon>
        <taxon>Bacillati</taxon>
        <taxon>Bacillota</taxon>
        <taxon>Bacilli</taxon>
        <taxon>Bacillales</taxon>
        <taxon>Bacillaceae</taxon>
        <taxon>Alkalicoccus</taxon>
    </lineage>
</organism>
<comment type="cofactor">
    <cofactor evidence="1">
        <name>Mg(2+)</name>
        <dbReference type="ChEBI" id="CHEBI:18420"/>
    </cofactor>
</comment>
<evidence type="ECO:0000313" key="6">
    <source>
        <dbReference type="Proteomes" id="UP000243650"/>
    </source>
</evidence>
<evidence type="ECO:0000256" key="1">
    <source>
        <dbReference type="ARBA" id="ARBA00001946"/>
    </source>
</evidence>
<dbReference type="InterPro" id="IPR006439">
    <property type="entry name" value="HAD-SF_hydro_IA"/>
</dbReference>
<evidence type="ECO:0000313" key="5">
    <source>
        <dbReference type="EMBL" id="PRO67148.1"/>
    </source>
</evidence>
<evidence type="ECO:0000256" key="2">
    <source>
        <dbReference type="ARBA" id="ARBA00022723"/>
    </source>
</evidence>
<dbReference type="Proteomes" id="UP000243650">
    <property type="component" value="Unassembled WGS sequence"/>
</dbReference>
<keyword evidence="4" id="KW-0460">Magnesium</keyword>
<dbReference type="Pfam" id="PF13419">
    <property type="entry name" value="HAD_2"/>
    <property type="match status" value="1"/>
</dbReference>
<name>A0A2P6MLJ9_ALKUR</name>
<gene>
    <name evidence="5" type="ORF">C6I21_00860</name>
</gene>
<dbReference type="OrthoDB" id="9809962at2"/>
<dbReference type="SFLD" id="SFLDG01129">
    <property type="entry name" value="C1.5:_HAD__Beta-PGM__Phosphata"/>
    <property type="match status" value="1"/>
</dbReference>
<dbReference type="SFLD" id="SFLDG01135">
    <property type="entry name" value="C1.5.6:_HAD__Beta-PGM__Phospha"/>
    <property type="match status" value="1"/>
</dbReference>
<sequence>MKKNGGLRVKAVLFDLDGTLLDRDTSVRAFIDHQYDRFWNGAGVKTAYIRRFLELDAGGYVWKDRVYQQLAVEFPQLKLSWKVLLDDYVDRFQEEAQGFSGLHAMLRSLRESGLLLGIITNGRGHFQQRNIDALDIGAYMDIVLISEWEKVKKPDPAIFMQALKRLNVAPAASVFIGDHPINDIEAAKGVGMRTIWKRGPGVEPAAADAVVDRLLDVPEVMERWNQ</sequence>
<dbReference type="SFLD" id="SFLDS00003">
    <property type="entry name" value="Haloacid_Dehalogenase"/>
    <property type="match status" value="1"/>
</dbReference>
<dbReference type="GO" id="GO:0046872">
    <property type="term" value="F:metal ion binding"/>
    <property type="evidence" value="ECO:0007669"/>
    <property type="project" value="UniProtKB-KW"/>
</dbReference>
<dbReference type="InterPro" id="IPR041492">
    <property type="entry name" value="HAD_2"/>
</dbReference>
<keyword evidence="6" id="KW-1185">Reference proteome</keyword>
<evidence type="ECO:0000256" key="4">
    <source>
        <dbReference type="ARBA" id="ARBA00022842"/>
    </source>
</evidence>
<keyword evidence="3" id="KW-0378">Hydrolase</keyword>
<dbReference type="InterPro" id="IPR051400">
    <property type="entry name" value="HAD-like_hydrolase"/>
</dbReference>
<dbReference type="PANTHER" id="PTHR46470">
    <property type="entry name" value="N-ACYLNEURAMINATE-9-PHOSPHATASE"/>
    <property type="match status" value="1"/>
</dbReference>
<dbReference type="NCBIfam" id="TIGR01662">
    <property type="entry name" value="HAD-SF-IIIA"/>
    <property type="match status" value="1"/>
</dbReference>
<dbReference type="EMBL" id="PVNS01000001">
    <property type="protein sequence ID" value="PRO67148.1"/>
    <property type="molecule type" value="Genomic_DNA"/>
</dbReference>
<dbReference type="SUPFAM" id="SSF56784">
    <property type="entry name" value="HAD-like"/>
    <property type="match status" value="1"/>
</dbReference>